<accession>A0A1I5PAY1</accession>
<name>A0A1I5PAY1_9GAMM</name>
<dbReference type="Pfam" id="PF04350">
    <property type="entry name" value="PilO"/>
    <property type="match status" value="1"/>
</dbReference>
<keyword evidence="1" id="KW-1133">Transmembrane helix</keyword>
<dbReference type="GO" id="GO:0043683">
    <property type="term" value="P:type IV pilus assembly"/>
    <property type="evidence" value="ECO:0007669"/>
    <property type="project" value="InterPro"/>
</dbReference>
<proteinExistence type="predicted"/>
<dbReference type="EMBL" id="FOWR01000012">
    <property type="protein sequence ID" value="SFP31067.1"/>
    <property type="molecule type" value="Genomic_DNA"/>
</dbReference>
<reference evidence="2 3" key="1">
    <citation type="submission" date="2016-10" db="EMBL/GenBank/DDBJ databases">
        <authorList>
            <person name="de Groot N.N."/>
        </authorList>
    </citation>
    <scope>NUCLEOTIDE SEQUENCE [LARGE SCALE GENOMIC DNA]</scope>
    <source>
        <strain evidence="2 3">DSM 15893</strain>
    </source>
</reference>
<evidence type="ECO:0000313" key="2">
    <source>
        <dbReference type="EMBL" id="SFP31067.1"/>
    </source>
</evidence>
<protein>
    <submittedName>
        <fullName evidence="2">Type IV pilus assembly protein PilO</fullName>
    </submittedName>
</protein>
<dbReference type="STRING" id="1121869.SAMN03084138_01863"/>
<dbReference type="InterPro" id="IPR014717">
    <property type="entry name" value="Transl_elong_EF1B/ribsomal_bS6"/>
</dbReference>
<dbReference type="AlphaFoldDB" id="A0A1I5PAY1"/>
<dbReference type="PANTHER" id="PTHR39555">
    <property type="entry name" value="FIMBRIAL ASSEMBLY PROTEIN PILO-LIKE PROTEIN-RELATED"/>
    <property type="match status" value="1"/>
</dbReference>
<dbReference type="Proteomes" id="UP000182692">
    <property type="component" value="Unassembled WGS sequence"/>
</dbReference>
<keyword evidence="1" id="KW-0472">Membrane</keyword>
<evidence type="ECO:0000256" key="1">
    <source>
        <dbReference type="SAM" id="Phobius"/>
    </source>
</evidence>
<dbReference type="GeneID" id="35871476"/>
<feature type="transmembrane region" description="Helical" evidence="1">
    <location>
        <begin position="22"/>
        <end position="44"/>
    </location>
</feature>
<gene>
    <name evidence="2" type="ORF">SAMN03084138_01863</name>
</gene>
<keyword evidence="1" id="KW-0812">Transmembrane</keyword>
<dbReference type="InterPro" id="IPR007445">
    <property type="entry name" value="PilO"/>
</dbReference>
<sequence>MADWRDWELDEIPEWSATAQNVLLGLFSVVGLVVGAFFVVMPLLGDATLAKQEESLLRTQFRIKAEKVAALPDVEEQINELQSFYDHLALQLPAEDELALLLAGINDTGLQFNLNFENLNWRAGKKVGWLYQVPLEMELSGPYHEIGHFSAALARMPRIVALQDFQLSRLKDKNGELMFSVSAHTYRYIGGQGETQ</sequence>
<organism evidence="2 3">
    <name type="scientific">Enterovibrio norvegicus DSM 15893</name>
    <dbReference type="NCBI Taxonomy" id="1121869"/>
    <lineage>
        <taxon>Bacteria</taxon>
        <taxon>Pseudomonadati</taxon>
        <taxon>Pseudomonadota</taxon>
        <taxon>Gammaproteobacteria</taxon>
        <taxon>Vibrionales</taxon>
        <taxon>Vibrionaceae</taxon>
        <taxon>Enterovibrio</taxon>
    </lineage>
</organism>
<dbReference type="PANTHER" id="PTHR39555:SF1">
    <property type="entry name" value="TYPE IV PILUS INNER MEMBRANE COMPONENT PILO"/>
    <property type="match status" value="1"/>
</dbReference>
<dbReference type="OrthoDB" id="9802133at2"/>
<evidence type="ECO:0000313" key="3">
    <source>
        <dbReference type="Proteomes" id="UP000182692"/>
    </source>
</evidence>
<dbReference type="GO" id="GO:0043107">
    <property type="term" value="P:type IV pilus-dependent motility"/>
    <property type="evidence" value="ECO:0007669"/>
    <property type="project" value="InterPro"/>
</dbReference>
<dbReference type="RefSeq" id="WP_017009595.1">
    <property type="nucleotide sequence ID" value="NZ_FOWR01000012.1"/>
</dbReference>
<dbReference type="Gene3D" id="3.30.70.60">
    <property type="match status" value="1"/>
</dbReference>